<dbReference type="EnsemblPlants" id="MELO3C031074.2.1">
    <property type="protein sequence ID" value="MELO3C031074.2.1"/>
    <property type="gene ID" value="MELO3C031074.2"/>
</dbReference>
<keyword evidence="1" id="KW-0472">Membrane</keyword>
<organism evidence="2">
    <name type="scientific">Cucumis melo</name>
    <name type="common">Muskmelon</name>
    <dbReference type="NCBI Taxonomy" id="3656"/>
    <lineage>
        <taxon>Eukaryota</taxon>
        <taxon>Viridiplantae</taxon>
        <taxon>Streptophyta</taxon>
        <taxon>Embryophyta</taxon>
        <taxon>Tracheophyta</taxon>
        <taxon>Spermatophyta</taxon>
        <taxon>Magnoliopsida</taxon>
        <taxon>eudicotyledons</taxon>
        <taxon>Gunneridae</taxon>
        <taxon>Pentapetalae</taxon>
        <taxon>rosids</taxon>
        <taxon>fabids</taxon>
        <taxon>Cucurbitales</taxon>
        <taxon>Cucurbitaceae</taxon>
        <taxon>Benincaseae</taxon>
        <taxon>Cucumis</taxon>
    </lineage>
</organism>
<proteinExistence type="predicted"/>
<dbReference type="Gramene" id="MELO3C031074.2.1">
    <property type="protein sequence ID" value="MELO3C031074.2.1"/>
    <property type="gene ID" value="MELO3C031074.2"/>
</dbReference>
<protein>
    <submittedName>
        <fullName evidence="2">Uncharacterized protein</fullName>
    </submittedName>
</protein>
<evidence type="ECO:0000313" key="2">
    <source>
        <dbReference type="EnsemblPlants" id="MELO3C031074.2.1"/>
    </source>
</evidence>
<keyword evidence="1" id="KW-1133">Transmembrane helix</keyword>
<feature type="transmembrane region" description="Helical" evidence="1">
    <location>
        <begin position="36"/>
        <end position="62"/>
    </location>
</feature>
<accession>A0A9I9EAH4</accession>
<name>A0A9I9EAH4_CUCME</name>
<reference evidence="2" key="1">
    <citation type="submission" date="2023-03" db="UniProtKB">
        <authorList>
            <consortium name="EnsemblPlants"/>
        </authorList>
    </citation>
    <scope>IDENTIFICATION</scope>
</reference>
<keyword evidence="1" id="KW-0812">Transmembrane</keyword>
<sequence>MMITTQKHLSPATNNFSWSFAFTLPPKGNLLKVSTILLLSVLFHTTLLFLLSSSTLKVWLLWSKAQALLKWNSTPNDVKSLAQNICSLNIKTQKGLITFNTIAILLWKIWLERNNRIFKQQKKEFQDLWEDILAQTGLWSCKSKLFSNYDCCSIALNISAFVK</sequence>
<evidence type="ECO:0000256" key="1">
    <source>
        <dbReference type="SAM" id="Phobius"/>
    </source>
</evidence>
<dbReference type="AlphaFoldDB" id="A0A9I9EAH4"/>